<dbReference type="GO" id="GO:0008171">
    <property type="term" value="F:O-methyltransferase activity"/>
    <property type="evidence" value="ECO:0007669"/>
    <property type="project" value="InterPro"/>
</dbReference>
<dbReference type="InterPro" id="IPR036388">
    <property type="entry name" value="WH-like_DNA-bd_sf"/>
</dbReference>
<dbReference type="PANTHER" id="PTHR43712">
    <property type="entry name" value="PUTATIVE (AFU_ORTHOLOGUE AFUA_4G14580)-RELATED"/>
    <property type="match status" value="1"/>
</dbReference>
<accession>A0A4V2S846</accession>
<dbReference type="InterPro" id="IPR029063">
    <property type="entry name" value="SAM-dependent_MTases_sf"/>
</dbReference>
<sequence>MSTPFTTLSNAAGTVAAFSTAVRLGLLDRIDREPAAPAELARTCGATERGVRVVLAALESTGFVERLPDGRYRPVLTGLAALHPMLPTWEHLPEAVRTGELVYDVAVNDTHPSAAHHAAAVLPEAKRVLDVGAGAAPWTIAYSAKNPGCRVTALDQPAVLPATRRAVARAGLADRYEFVSGDMFETSIELCSYDLIVLAQVCHLFDADACRDLISRLTPALAENGVLAIVEPVTSAMYELSLYLRTRHGRVHSVETYHGWLTDVGLADIQGTDLPSTPAVTVITGRKATDTLGGR</sequence>
<dbReference type="AlphaFoldDB" id="A0A4V2S846"/>
<dbReference type="Pfam" id="PF00891">
    <property type="entry name" value="Methyltransf_2"/>
    <property type="match status" value="1"/>
</dbReference>
<dbReference type="Gene3D" id="1.10.10.10">
    <property type="entry name" value="Winged helix-like DNA-binding domain superfamily/Winged helix DNA-binding domain"/>
    <property type="match status" value="1"/>
</dbReference>
<dbReference type="CDD" id="cd02440">
    <property type="entry name" value="AdoMet_MTases"/>
    <property type="match status" value="1"/>
</dbReference>
<evidence type="ECO:0000313" key="5">
    <source>
        <dbReference type="EMBL" id="TCO62480.1"/>
    </source>
</evidence>
<dbReference type="SUPFAM" id="SSF46785">
    <property type="entry name" value="Winged helix' DNA-binding domain"/>
    <property type="match status" value="1"/>
</dbReference>
<name>A0A4V2S846_9PSEU</name>
<dbReference type="GO" id="GO:0032259">
    <property type="term" value="P:methylation"/>
    <property type="evidence" value="ECO:0007669"/>
    <property type="project" value="UniProtKB-KW"/>
</dbReference>
<keyword evidence="1 5" id="KW-0489">Methyltransferase</keyword>
<keyword evidence="6" id="KW-1185">Reference proteome</keyword>
<comment type="caution">
    <text evidence="5">The sequence shown here is derived from an EMBL/GenBank/DDBJ whole genome shotgun (WGS) entry which is preliminary data.</text>
</comment>
<gene>
    <name evidence="5" type="ORF">EV192_102618</name>
</gene>
<evidence type="ECO:0000256" key="3">
    <source>
        <dbReference type="ARBA" id="ARBA00022691"/>
    </source>
</evidence>
<keyword evidence="3" id="KW-0949">S-adenosyl-L-methionine</keyword>
<dbReference type="SUPFAM" id="SSF53335">
    <property type="entry name" value="S-adenosyl-L-methionine-dependent methyltransferases"/>
    <property type="match status" value="1"/>
</dbReference>
<dbReference type="Proteomes" id="UP000295680">
    <property type="component" value="Unassembled WGS sequence"/>
</dbReference>
<reference evidence="5 6" key="1">
    <citation type="submission" date="2019-03" db="EMBL/GenBank/DDBJ databases">
        <title>Genomic Encyclopedia of Type Strains, Phase IV (KMG-IV): sequencing the most valuable type-strain genomes for metagenomic binning, comparative biology and taxonomic classification.</title>
        <authorList>
            <person name="Goeker M."/>
        </authorList>
    </citation>
    <scope>NUCLEOTIDE SEQUENCE [LARGE SCALE GENOMIC DNA]</scope>
    <source>
        <strain evidence="5 6">DSM 45934</strain>
    </source>
</reference>
<organism evidence="5 6">
    <name type="scientific">Actinocrispum wychmicini</name>
    <dbReference type="NCBI Taxonomy" id="1213861"/>
    <lineage>
        <taxon>Bacteria</taxon>
        <taxon>Bacillati</taxon>
        <taxon>Actinomycetota</taxon>
        <taxon>Actinomycetes</taxon>
        <taxon>Pseudonocardiales</taxon>
        <taxon>Pseudonocardiaceae</taxon>
        <taxon>Actinocrispum</taxon>
    </lineage>
</organism>
<proteinExistence type="predicted"/>
<dbReference type="Gene3D" id="3.40.50.150">
    <property type="entry name" value="Vaccinia Virus protein VP39"/>
    <property type="match status" value="1"/>
</dbReference>
<dbReference type="OrthoDB" id="582216at2"/>
<dbReference type="EMBL" id="SLWS01000002">
    <property type="protein sequence ID" value="TCO62480.1"/>
    <property type="molecule type" value="Genomic_DNA"/>
</dbReference>
<keyword evidence="2 5" id="KW-0808">Transferase</keyword>
<evidence type="ECO:0000256" key="2">
    <source>
        <dbReference type="ARBA" id="ARBA00022679"/>
    </source>
</evidence>
<protein>
    <submittedName>
        <fullName evidence="5">O-methyltransferase</fullName>
    </submittedName>
</protein>
<dbReference type="InterPro" id="IPR036390">
    <property type="entry name" value="WH_DNA-bd_sf"/>
</dbReference>
<dbReference type="RefSeq" id="WP_132114276.1">
    <property type="nucleotide sequence ID" value="NZ_SLWS01000002.1"/>
</dbReference>
<feature type="domain" description="O-methyltransferase C-terminal" evidence="4">
    <location>
        <begin position="122"/>
        <end position="236"/>
    </location>
</feature>
<dbReference type="PANTHER" id="PTHR43712:SF2">
    <property type="entry name" value="O-METHYLTRANSFERASE CICE"/>
    <property type="match status" value="1"/>
</dbReference>
<evidence type="ECO:0000313" key="6">
    <source>
        <dbReference type="Proteomes" id="UP000295680"/>
    </source>
</evidence>
<evidence type="ECO:0000256" key="1">
    <source>
        <dbReference type="ARBA" id="ARBA00022603"/>
    </source>
</evidence>
<evidence type="ECO:0000259" key="4">
    <source>
        <dbReference type="Pfam" id="PF00891"/>
    </source>
</evidence>
<dbReference type="InterPro" id="IPR001077">
    <property type="entry name" value="COMT_C"/>
</dbReference>